<dbReference type="Proteomes" id="UP000812844">
    <property type="component" value="Unassembled WGS sequence"/>
</dbReference>
<proteinExistence type="predicted"/>
<dbReference type="Pfam" id="PF13443">
    <property type="entry name" value="HTH_26"/>
    <property type="match status" value="1"/>
</dbReference>
<dbReference type="CDD" id="cd00093">
    <property type="entry name" value="HTH_XRE"/>
    <property type="match status" value="1"/>
</dbReference>
<reference evidence="2 3" key="1">
    <citation type="submission" date="2021-05" db="EMBL/GenBank/DDBJ databases">
        <title>Phylogenetic classification of ten novel species belonging to the genus Bifidobacterium comprising B. colchicus sp. nov., B. abeli sp. nov., B. bicoloris sp. nov., B. guerezis sp. nov., B. rosaliae sp. nov., B. santillanensis sp. nov., B. argentati sp. nov., B. amazzoni sp. nov., B. pluviali sp. nov., and B. pinnaculum sp. nov.</title>
        <authorList>
            <person name="Lugli G.A."/>
            <person name="Ruiz Garcia L."/>
            <person name="Margolles A."/>
            <person name="Ventura M."/>
        </authorList>
    </citation>
    <scope>NUCLEOTIDE SEQUENCE [LARGE SCALE GENOMIC DNA]</scope>
    <source>
        <strain evidence="2 3">6T3</strain>
    </source>
</reference>
<keyword evidence="3" id="KW-1185">Reference proteome</keyword>
<gene>
    <name evidence="2" type="ORF">KIH73_01160</name>
</gene>
<evidence type="ECO:0000313" key="2">
    <source>
        <dbReference type="EMBL" id="MBW3082003.1"/>
    </source>
</evidence>
<organism evidence="2 3">
    <name type="scientific">Bifidobacterium phasiani</name>
    <dbReference type="NCBI Taxonomy" id="2834431"/>
    <lineage>
        <taxon>Bacteria</taxon>
        <taxon>Bacillati</taxon>
        <taxon>Actinomycetota</taxon>
        <taxon>Actinomycetes</taxon>
        <taxon>Bifidobacteriales</taxon>
        <taxon>Bifidobacteriaceae</taxon>
        <taxon>Bifidobacterium</taxon>
    </lineage>
</organism>
<dbReference type="InterPro" id="IPR001387">
    <property type="entry name" value="Cro/C1-type_HTH"/>
</dbReference>
<feature type="domain" description="HTH cro/C1-type" evidence="1">
    <location>
        <begin position="20"/>
        <end position="74"/>
    </location>
</feature>
<protein>
    <submittedName>
        <fullName evidence="2">Helix-turn-helix transcriptional regulator</fullName>
    </submittedName>
</protein>
<dbReference type="SMART" id="SM00530">
    <property type="entry name" value="HTH_XRE"/>
    <property type="match status" value="1"/>
</dbReference>
<dbReference type="PROSITE" id="PS50943">
    <property type="entry name" value="HTH_CROC1"/>
    <property type="match status" value="1"/>
</dbReference>
<evidence type="ECO:0000259" key="1">
    <source>
        <dbReference type="PROSITE" id="PS50943"/>
    </source>
</evidence>
<name>A0ABS6W687_9BIFI</name>
<dbReference type="EMBL" id="JAHBBD010000001">
    <property type="protein sequence ID" value="MBW3082003.1"/>
    <property type="molecule type" value="Genomic_DNA"/>
</dbReference>
<evidence type="ECO:0000313" key="3">
    <source>
        <dbReference type="Proteomes" id="UP000812844"/>
    </source>
</evidence>
<sequence length="126" mass="13909">MDNELEERAQLFSRYVCAELKGAIVTRGLNQADVATAIGRQKANLSRWLNAKPPIAIDVAQEVCEYIGVNLGDIVERANRRLVSELGPYVSGDEEIADQIAAHPDLYDLAANNDDNKELEAETPRD</sequence>
<comment type="caution">
    <text evidence="2">The sequence shown here is derived from an EMBL/GenBank/DDBJ whole genome shotgun (WGS) entry which is preliminary data.</text>
</comment>
<accession>A0ABS6W687</accession>
<dbReference type="RefSeq" id="WP_219079678.1">
    <property type="nucleotide sequence ID" value="NZ_JAHBBD010000001.1"/>
</dbReference>